<feature type="transmembrane region" description="Helical" evidence="1">
    <location>
        <begin position="15"/>
        <end position="37"/>
    </location>
</feature>
<dbReference type="EMBL" id="FNIX01000027">
    <property type="protein sequence ID" value="SDP96358.1"/>
    <property type="molecule type" value="Genomic_DNA"/>
</dbReference>
<proteinExistence type="predicted"/>
<protein>
    <submittedName>
        <fullName evidence="2">Uncharacterized protein</fullName>
    </submittedName>
</protein>
<evidence type="ECO:0000313" key="2">
    <source>
        <dbReference type="EMBL" id="SDP96358.1"/>
    </source>
</evidence>
<keyword evidence="1" id="KW-0812">Transmembrane</keyword>
<dbReference type="Proteomes" id="UP000199691">
    <property type="component" value="Unassembled WGS sequence"/>
</dbReference>
<feature type="transmembrane region" description="Helical" evidence="1">
    <location>
        <begin position="43"/>
        <end position="63"/>
    </location>
</feature>
<evidence type="ECO:0000256" key="1">
    <source>
        <dbReference type="SAM" id="Phobius"/>
    </source>
</evidence>
<organism evidence="2 3">
    <name type="scientific">Lentzea jiangxiensis</name>
    <dbReference type="NCBI Taxonomy" id="641025"/>
    <lineage>
        <taxon>Bacteria</taxon>
        <taxon>Bacillati</taxon>
        <taxon>Actinomycetota</taxon>
        <taxon>Actinomycetes</taxon>
        <taxon>Pseudonocardiales</taxon>
        <taxon>Pseudonocardiaceae</taxon>
        <taxon>Lentzea</taxon>
    </lineage>
</organism>
<dbReference type="OrthoDB" id="3693304at2"/>
<keyword evidence="1" id="KW-1133">Transmembrane helix</keyword>
<reference evidence="3" key="1">
    <citation type="submission" date="2016-10" db="EMBL/GenBank/DDBJ databases">
        <authorList>
            <person name="Varghese N."/>
            <person name="Submissions S."/>
        </authorList>
    </citation>
    <scope>NUCLEOTIDE SEQUENCE [LARGE SCALE GENOMIC DNA]</scope>
    <source>
        <strain evidence="3">CGMCC 4.6609</strain>
    </source>
</reference>
<sequence length="79" mass="8314">MEADASKDFDNRSPFTWRATTTAAMSLISAITGISIVTSSGEGIGWLFLALALVGALIAALIFRLARKSRQVRSGANGL</sequence>
<accession>A0A1H0X064</accession>
<evidence type="ECO:0000313" key="3">
    <source>
        <dbReference type="Proteomes" id="UP000199691"/>
    </source>
</evidence>
<gene>
    <name evidence="2" type="ORF">SAMN05421507_12746</name>
</gene>
<dbReference type="AlphaFoldDB" id="A0A1H0X064"/>
<name>A0A1H0X064_9PSEU</name>
<keyword evidence="3" id="KW-1185">Reference proteome</keyword>
<keyword evidence="1" id="KW-0472">Membrane</keyword>
<dbReference type="RefSeq" id="WP_090104752.1">
    <property type="nucleotide sequence ID" value="NZ_FNIX01000027.1"/>
</dbReference>